<name>A0ABT2UF42_9BACL</name>
<comment type="caution">
    <text evidence="1">The sequence shown here is derived from an EMBL/GenBank/DDBJ whole genome shotgun (WGS) entry which is preliminary data.</text>
</comment>
<protein>
    <recommendedName>
        <fullName evidence="3">Phage protein</fullName>
    </recommendedName>
</protein>
<organism evidence="1 2">
    <name type="scientific">Paenibacillus baimaensis</name>
    <dbReference type="NCBI Taxonomy" id="2982185"/>
    <lineage>
        <taxon>Bacteria</taxon>
        <taxon>Bacillati</taxon>
        <taxon>Bacillota</taxon>
        <taxon>Bacilli</taxon>
        <taxon>Bacillales</taxon>
        <taxon>Paenibacillaceae</taxon>
        <taxon>Paenibacillus</taxon>
    </lineage>
</organism>
<accession>A0ABT2UF42</accession>
<keyword evidence="2" id="KW-1185">Reference proteome</keyword>
<evidence type="ECO:0000313" key="2">
    <source>
        <dbReference type="Proteomes" id="UP001652445"/>
    </source>
</evidence>
<reference evidence="1 2" key="1">
    <citation type="submission" date="2022-09" db="EMBL/GenBank/DDBJ databases">
        <authorList>
            <person name="Han X.L."/>
            <person name="Wang Q."/>
            <person name="Lu T."/>
        </authorList>
    </citation>
    <scope>NUCLEOTIDE SEQUENCE [LARGE SCALE GENOMIC DNA]</scope>
    <source>
        <strain evidence="1 2">WQ 127069</strain>
    </source>
</reference>
<dbReference type="Proteomes" id="UP001652445">
    <property type="component" value="Unassembled WGS sequence"/>
</dbReference>
<evidence type="ECO:0008006" key="3">
    <source>
        <dbReference type="Google" id="ProtNLM"/>
    </source>
</evidence>
<gene>
    <name evidence="1" type="ORF">OB236_10890</name>
</gene>
<dbReference type="EMBL" id="JAOQIO010000033">
    <property type="protein sequence ID" value="MCU6792626.1"/>
    <property type="molecule type" value="Genomic_DNA"/>
</dbReference>
<evidence type="ECO:0000313" key="1">
    <source>
        <dbReference type="EMBL" id="MCU6792626.1"/>
    </source>
</evidence>
<sequence length="112" mass="13000">MELVEKNHLKINYPKGFYLVKQIIDELDPVDLLDMGAPKDEHDFLTADVLKILIDDRLEEVKQLLINAYSDYGFGVEKVVDEYKESFYKKIEDTTIKINSIYNAVKEEAILS</sequence>
<dbReference type="RefSeq" id="WP_262684008.1">
    <property type="nucleotide sequence ID" value="NZ_JAOQIO010000033.1"/>
</dbReference>
<proteinExistence type="predicted"/>